<comment type="subcellular location">
    <subcellularLocation>
        <location evidence="1">Membrane</location>
        <topology evidence="1">Multi-pass membrane protein</topology>
    </subcellularLocation>
</comment>
<evidence type="ECO:0000256" key="5">
    <source>
        <dbReference type="ARBA" id="ARBA00023136"/>
    </source>
</evidence>
<keyword evidence="6" id="KW-0325">Glycoprotein</keyword>
<keyword evidence="10" id="KW-1185">Reference proteome</keyword>
<keyword evidence="4 7" id="KW-1133">Transmembrane helix</keyword>
<evidence type="ECO:0000256" key="4">
    <source>
        <dbReference type="ARBA" id="ARBA00022989"/>
    </source>
</evidence>
<feature type="transmembrane region" description="Helical" evidence="7">
    <location>
        <begin position="94"/>
        <end position="113"/>
    </location>
</feature>
<dbReference type="PANTHER" id="PTHR46022:SF1">
    <property type="entry name" value="PROTEIN PATCHED"/>
    <property type="match status" value="1"/>
</dbReference>
<dbReference type="EMBL" id="CAHIKZ030000646">
    <property type="protein sequence ID" value="CAE1231167.1"/>
    <property type="molecule type" value="Genomic_DNA"/>
</dbReference>
<keyword evidence="3 7" id="KW-0812">Transmembrane</keyword>
<dbReference type="Proteomes" id="UP000597762">
    <property type="component" value="Unassembled WGS sequence"/>
</dbReference>
<dbReference type="Pfam" id="PF12349">
    <property type="entry name" value="Sterol-sensing"/>
    <property type="match status" value="1"/>
</dbReference>
<evidence type="ECO:0000313" key="9">
    <source>
        <dbReference type="EMBL" id="CAE1231167.1"/>
    </source>
</evidence>
<protein>
    <submittedName>
        <fullName evidence="9">PTCH1</fullName>
    </submittedName>
</protein>
<dbReference type="GO" id="GO:0097108">
    <property type="term" value="F:hedgehog family protein binding"/>
    <property type="evidence" value="ECO:0007669"/>
    <property type="project" value="TreeGrafter"/>
</dbReference>
<reference evidence="9" key="1">
    <citation type="submission" date="2021-01" db="EMBL/GenBank/DDBJ databases">
        <authorList>
            <person name="Li R."/>
            <person name="Bekaert M."/>
        </authorList>
    </citation>
    <scope>NUCLEOTIDE SEQUENCE</scope>
    <source>
        <strain evidence="9">Farmed</strain>
    </source>
</reference>
<comment type="caution">
    <text evidence="9">The sequence shown here is derived from an EMBL/GenBank/DDBJ whole genome shotgun (WGS) entry which is preliminary data.</text>
</comment>
<evidence type="ECO:0000256" key="7">
    <source>
        <dbReference type="SAM" id="Phobius"/>
    </source>
</evidence>
<dbReference type="Gene3D" id="1.20.1640.10">
    <property type="entry name" value="Multidrug efflux transporter AcrB transmembrane domain"/>
    <property type="match status" value="1"/>
</dbReference>
<keyword evidence="5 7" id="KW-0472">Membrane</keyword>
<evidence type="ECO:0000313" key="10">
    <source>
        <dbReference type="Proteomes" id="UP000597762"/>
    </source>
</evidence>
<accession>A0A812BIL2</accession>
<dbReference type="PANTHER" id="PTHR46022">
    <property type="entry name" value="PROTEIN PATCHED"/>
    <property type="match status" value="1"/>
</dbReference>
<dbReference type="SUPFAM" id="SSF82866">
    <property type="entry name" value="Multidrug efflux transporter AcrB transmembrane domain"/>
    <property type="match status" value="1"/>
</dbReference>
<organism evidence="9 10">
    <name type="scientific">Acanthosepion pharaonis</name>
    <name type="common">Pharaoh cuttlefish</name>
    <name type="synonym">Sepia pharaonis</name>
    <dbReference type="NCBI Taxonomy" id="158019"/>
    <lineage>
        <taxon>Eukaryota</taxon>
        <taxon>Metazoa</taxon>
        <taxon>Spiralia</taxon>
        <taxon>Lophotrochozoa</taxon>
        <taxon>Mollusca</taxon>
        <taxon>Cephalopoda</taxon>
        <taxon>Coleoidea</taxon>
        <taxon>Decapodiformes</taxon>
        <taxon>Sepiida</taxon>
        <taxon>Sepiina</taxon>
        <taxon>Sepiidae</taxon>
        <taxon>Acanthosepion</taxon>
    </lineage>
</organism>
<dbReference type="AlphaFoldDB" id="A0A812BIL2"/>
<dbReference type="InterPro" id="IPR053958">
    <property type="entry name" value="HMGCR/SNAP/NPC1-like_SSD"/>
</dbReference>
<dbReference type="GO" id="GO:0005886">
    <property type="term" value="C:plasma membrane"/>
    <property type="evidence" value="ECO:0007669"/>
    <property type="project" value="TreeGrafter"/>
</dbReference>
<evidence type="ECO:0000256" key="6">
    <source>
        <dbReference type="ARBA" id="ARBA00023180"/>
    </source>
</evidence>
<dbReference type="InterPro" id="IPR000731">
    <property type="entry name" value="SSD"/>
</dbReference>
<dbReference type="OrthoDB" id="5873834at2759"/>
<gene>
    <name evidence="9" type="ORF">SPHA_18037</name>
</gene>
<feature type="domain" description="SSD" evidence="8">
    <location>
        <begin position="93"/>
        <end position="180"/>
    </location>
</feature>
<proteinExistence type="inferred from homology"/>
<sequence>MIISPLDCFWDGAKLLGPEHPLPIGFYASDVLWTNLNPKEMVEKLLKFSEKDVVLEVMEREITKRFEGKHRKNIHVFSSTSLGDIMRKFSNVSVVRVALGYLVMVLYACISLLKCNDPVNSQCGIGMAGVLLVGLSVAAGLGLCSVLGIKFNASTTQIIPFLALGLGVDDMFLIAHTYSEHAHLKIPFMFPIMLCGSVYTKLSRKRAGGALLFGKERNREVDQTLFSFPSPIYDSLWNSSLHPLKSFFSPSFSETQSLIKCFSLTVLVYLVLWD</sequence>
<feature type="transmembrane region" description="Helical" evidence="7">
    <location>
        <begin position="125"/>
        <end position="149"/>
    </location>
</feature>
<dbReference type="PROSITE" id="PS50156">
    <property type="entry name" value="SSD"/>
    <property type="match status" value="1"/>
</dbReference>
<name>A0A812BIL2_ACAPH</name>
<evidence type="ECO:0000259" key="8">
    <source>
        <dbReference type="PROSITE" id="PS50156"/>
    </source>
</evidence>
<dbReference type="GO" id="GO:0008158">
    <property type="term" value="F:hedgehog receptor activity"/>
    <property type="evidence" value="ECO:0007669"/>
    <property type="project" value="TreeGrafter"/>
</dbReference>
<evidence type="ECO:0000256" key="2">
    <source>
        <dbReference type="ARBA" id="ARBA00005585"/>
    </source>
</evidence>
<dbReference type="GO" id="GO:0045879">
    <property type="term" value="P:negative regulation of smoothened signaling pathway"/>
    <property type="evidence" value="ECO:0007669"/>
    <property type="project" value="TreeGrafter"/>
</dbReference>
<evidence type="ECO:0000256" key="3">
    <source>
        <dbReference type="ARBA" id="ARBA00022692"/>
    </source>
</evidence>
<evidence type="ECO:0000256" key="1">
    <source>
        <dbReference type="ARBA" id="ARBA00004141"/>
    </source>
</evidence>
<comment type="similarity">
    <text evidence="2">Belongs to the patched family.</text>
</comment>
<dbReference type="GO" id="GO:0005119">
    <property type="term" value="F:smoothened binding"/>
    <property type="evidence" value="ECO:0007669"/>
    <property type="project" value="TreeGrafter"/>
</dbReference>